<feature type="binding site" evidence="1">
    <location>
        <begin position="142"/>
        <end position="143"/>
    </location>
    <ligand>
        <name>S-adenosyl-L-methionine</name>
        <dbReference type="ChEBI" id="CHEBI:59789"/>
    </ligand>
</feature>
<keyword evidence="1" id="KW-0694">RNA-binding</keyword>
<keyword evidence="1" id="KW-0808">Transferase</keyword>
<evidence type="ECO:0000313" key="2">
    <source>
        <dbReference type="EMBL" id="MBZ4185246.1"/>
    </source>
</evidence>
<evidence type="ECO:0000256" key="1">
    <source>
        <dbReference type="HAMAP-Rule" id="MF_00934"/>
    </source>
</evidence>
<reference evidence="2" key="1">
    <citation type="submission" date="2021-09" db="EMBL/GenBank/DDBJ databases">
        <authorList>
            <person name="Wu T."/>
            <person name="Guo S.Z."/>
        </authorList>
    </citation>
    <scope>NUCLEOTIDE SEQUENCE</scope>
    <source>
        <strain evidence="2">RSS-23</strain>
    </source>
</reference>
<dbReference type="SUPFAM" id="SSF53335">
    <property type="entry name" value="S-adenosyl-L-methionine-dependent methyltransferases"/>
    <property type="match status" value="1"/>
</dbReference>
<keyword evidence="1" id="KW-0949">S-adenosyl-L-methionine</keyword>
<dbReference type="RefSeq" id="WP_223626525.1">
    <property type="nucleotide sequence ID" value="NZ_JAIQDJ010000001.1"/>
</dbReference>
<comment type="function">
    <text evidence="1">Specifically methylates the adenine in position 2030 of 23S rRNA.</text>
</comment>
<comment type="similarity">
    <text evidence="1">Belongs to the RlmJ family.</text>
</comment>
<comment type="catalytic activity">
    <reaction evidence="1">
        <text>adenosine(2030) in 23S rRNA + S-adenosyl-L-methionine = N(6)-methyladenosine(2030) in 23S rRNA + S-adenosyl-L-homocysteine + H(+)</text>
        <dbReference type="Rhea" id="RHEA:43736"/>
        <dbReference type="Rhea" id="RHEA-COMP:10668"/>
        <dbReference type="Rhea" id="RHEA-COMP:10669"/>
        <dbReference type="ChEBI" id="CHEBI:15378"/>
        <dbReference type="ChEBI" id="CHEBI:57856"/>
        <dbReference type="ChEBI" id="CHEBI:59789"/>
        <dbReference type="ChEBI" id="CHEBI:74411"/>
        <dbReference type="ChEBI" id="CHEBI:74449"/>
        <dbReference type="EC" id="2.1.1.266"/>
    </reaction>
</comment>
<dbReference type="Gene3D" id="3.40.50.150">
    <property type="entry name" value="Vaccinia Virus protein VP39"/>
    <property type="match status" value="1"/>
</dbReference>
<feature type="active site" description="Proton acceptor" evidence="1">
    <location>
        <position position="168"/>
    </location>
</feature>
<sequence length="285" mass="31224">MNYRHAFHAGNHADVLKHVVLLALCDALTSKPAPCFALDTHAGRGLYRLDGEAAQKTGEAQDGIARLIAETPRQPAIRRYLAAVQACREQHGAHSYPGSPWLLAHALREQDRIALCELHPEEAQVLGSHFEADPRMAVHARDGYAAIKALLPAKHGAQKFARGLVLIDPPYEAQLDEFDFALAALREGLARWPQGMFALWYPIKQRRSLHTFYRKAAGLSAKSSLLLELLVRPDDSPLRMNGSGLLLLNAPWQFDGLMQPALAAMAGALGETGASARVEWLKAPL</sequence>
<dbReference type="Proteomes" id="UP001430290">
    <property type="component" value="Unassembled WGS sequence"/>
</dbReference>
<keyword evidence="3" id="KW-1185">Reference proteome</keyword>
<feature type="site" description="Interaction with substrate rRNA" evidence="1">
    <location>
        <position position="3"/>
    </location>
</feature>
<feature type="binding site" evidence="1">
    <location>
        <position position="18"/>
    </location>
    <ligand>
        <name>S-adenosyl-L-methionine</name>
        <dbReference type="ChEBI" id="CHEBI:59789"/>
    </ligand>
</feature>
<feature type="binding site" evidence="1">
    <location>
        <position position="41"/>
    </location>
    <ligand>
        <name>S-adenosyl-L-methionine</name>
        <dbReference type="ChEBI" id="CHEBI:59789"/>
    </ligand>
</feature>
<gene>
    <name evidence="1 2" type="primary">rlmJ</name>
    <name evidence="2" type="ORF">K7B09_02765</name>
</gene>
<dbReference type="InterPro" id="IPR029063">
    <property type="entry name" value="SAM-dependent_MTases_sf"/>
</dbReference>
<dbReference type="EMBL" id="JAIQDJ010000001">
    <property type="protein sequence ID" value="MBZ4185246.1"/>
    <property type="molecule type" value="Genomic_DNA"/>
</dbReference>
<proteinExistence type="inferred from homology"/>
<organism evidence="2 3">
    <name type="scientific">Thermomonas beijingensis</name>
    <dbReference type="NCBI Taxonomy" id="2872701"/>
    <lineage>
        <taxon>Bacteria</taxon>
        <taxon>Pseudomonadati</taxon>
        <taxon>Pseudomonadota</taxon>
        <taxon>Gammaproteobacteria</taxon>
        <taxon>Lysobacterales</taxon>
        <taxon>Lysobacteraceae</taxon>
        <taxon>Thermomonas</taxon>
    </lineage>
</organism>
<dbReference type="InterPro" id="IPR007473">
    <property type="entry name" value="RlmJ"/>
</dbReference>
<evidence type="ECO:0000313" key="3">
    <source>
        <dbReference type="Proteomes" id="UP001430290"/>
    </source>
</evidence>
<dbReference type="Pfam" id="PF04378">
    <property type="entry name" value="RsmJ"/>
    <property type="match status" value="1"/>
</dbReference>
<comment type="caution">
    <text evidence="2">The sequence shown here is derived from an EMBL/GenBank/DDBJ whole genome shotgun (WGS) entry which is preliminary data.</text>
</comment>
<accession>A0ABS7TBK7</accession>
<keyword evidence="1" id="KW-0698">rRNA processing</keyword>
<dbReference type="EC" id="2.1.1.266" evidence="1"/>
<dbReference type="PANTHER" id="PTHR37426:SF1">
    <property type="entry name" value="RIBOSOMAL RNA LARGE SUBUNIT METHYLTRANSFERASE J"/>
    <property type="match status" value="1"/>
</dbReference>
<name>A0ABS7TBK7_9GAMM</name>
<dbReference type="PANTHER" id="PTHR37426">
    <property type="entry name" value="RIBOSOMAL RNA LARGE SUBUNIT METHYLTRANSFERASE J"/>
    <property type="match status" value="1"/>
</dbReference>
<feature type="binding site" evidence="1">
    <location>
        <position position="168"/>
    </location>
    <ligand>
        <name>S-adenosyl-L-methionine</name>
        <dbReference type="ChEBI" id="CHEBI:59789"/>
    </ligand>
</feature>
<dbReference type="HAMAP" id="MF_00934">
    <property type="entry name" value="23SrRNA_methyltr_J"/>
    <property type="match status" value="1"/>
</dbReference>
<feature type="binding site" evidence="1">
    <location>
        <position position="117"/>
    </location>
    <ligand>
        <name>S-adenosyl-L-methionine</name>
        <dbReference type="ChEBI" id="CHEBI:59789"/>
    </ligand>
</feature>
<keyword evidence="1" id="KW-0489">Methyltransferase</keyword>
<protein>
    <recommendedName>
        <fullName evidence="1">Ribosomal RNA large subunit methyltransferase J</fullName>
        <ecNumber evidence="1">2.1.1.266</ecNumber>
    </recommendedName>
    <alternativeName>
        <fullName evidence="1">23S rRNA (adenine(2030)-N6)-methyltransferase</fullName>
    </alternativeName>
    <alternativeName>
        <fullName evidence="1">23S rRNA m6A2030 methyltransferase</fullName>
    </alternativeName>
</protein>
<comment type="subunit">
    <text evidence="1">Monomer.</text>
</comment>
<feature type="binding site" evidence="1">
    <location>
        <position position="99"/>
    </location>
    <ligand>
        <name>S-adenosyl-L-methionine</name>
        <dbReference type="ChEBI" id="CHEBI:59789"/>
    </ligand>
</feature>